<reference evidence="1" key="2">
    <citation type="submission" date="2021-04" db="EMBL/GenBank/DDBJ databases">
        <authorList>
            <person name="Gilroy R."/>
        </authorList>
    </citation>
    <scope>NUCLEOTIDE SEQUENCE</scope>
    <source>
        <strain evidence="1">USAMLcec2-132</strain>
    </source>
</reference>
<dbReference type="AlphaFoldDB" id="A0A9D2NFS3"/>
<evidence type="ECO:0000313" key="1">
    <source>
        <dbReference type="EMBL" id="HJC23900.1"/>
    </source>
</evidence>
<gene>
    <name evidence="1" type="ORF">H9761_09365</name>
</gene>
<dbReference type="EMBL" id="DWWS01000032">
    <property type="protein sequence ID" value="HJC23900.1"/>
    <property type="molecule type" value="Genomic_DNA"/>
</dbReference>
<accession>A0A9D2NFS3</accession>
<comment type="caution">
    <text evidence="1">The sequence shown here is derived from an EMBL/GenBank/DDBJ whole genome shotgun (WGS) entry which is preliminary data.</text>
</comment>
<reference evidence="1" key="1">
    <citation type="journal article" date="2021" name="PeerJ">
        <title>Extensive microbial diversity within the chicken gut microbiome revealed by metagenomics and culture.</title>
        <authorList>
            <person name="Gilroy R."/>
            <person name="Ravi A."/>
            <person name="Getino M."/>
            <person name="Pursley I."/>
            <person name="Horton D.L."/>
            <person name="Alikhan N.F."/>
            <person name="Baker D."/>
            <person name="Gharbi K."/>
            <person name="Hall N."/>
            <person name="Watson M."/>
            <person name="Adriaenssens E.M."/>
            <person name="Foster-Nyarko E."/>
            <person name="Jarju S."/>
            <person name="Secka A."/>
            <person name="Antonio M."/>
            <person name="Oren A."/>
            <person name="Chaudhuri R.R."/>
            <person name="La Ragione R."/>
            <person name="Hildebrand F."/>
            <person name="Pallen M.J."/>
        </authorList>
    </citation>
    <scope>NUCLEOTIDE SEQUENCE</scope>
    <source>
        <strain evidence="1">USAMLcec2-132</strain>
    </source>
</reference>
<name>A0A9D2NFS3_9FIRM</name>
<dbReference type="Proteomes" id="UP000823891">
    <property type="component" value="Unassembled WGS sequence"/>
</dbReference>
<proteinExistence type="predicted"/>
<protein>
    <submittedName>
        <fullName evidence="1">Uncharacterized protein</fullName>
    </submittedName>
</protein>
<sequence>MLIKLFDFQKFQNNPGLSAIIAETESRYEQAALSDESLEQVSAAGEADFYRKRFHALEDGRHD</sequence>
<organism evidence="1 2">
    <name type="scientific">Candidatus Eisenbergiella merdavium</name>
    <dbReference type="NCBI Taxonomy" id="2838551"/>
    <lineage>
        <taxon>Bacteria</taxon>
        <taxon>Bacillati</taxon>
        <taxon>Bacillota</taxon>
        <taxon>Clostridia</taxon>
        <taxon>Lachnospirales</taxon>
        <taxon>Lachnospiraceae</taxon>
        <taxon>Eisenbergiella</taxon>
    </lineage>
</organism>
<evidence type="ECO:0000313" key="2">
    <source>
        <dbReference type="Proteomes" id="UP000823891"/>
    </source>
</evidence>